<dbReference type="Pfam" id="PF04773">
    <property type="entry name" value="FecR"/>
    <property type="match status" value="1"/>
</dbReference>
<dbReference type="EMBL" id="JBHUDG010000050">
    <property type="protein sequence ID" value="MFD1631802.1"/>
    <property type="molecule type" value="Genomic_DNA"/>
</dbReference>
<dbReference type="PANTHER" id="PTHR30273:SF2">
    <property type="entry name" value="PROTEIN FECR"/>
    <property type="match status" value="1"/>
</dbReference>
<dbReference type="Gene3D" id="2.60.120.1440">
    <property type="match status" value="1"/>
</dbReference>
<comment type="caution">
    <text evidence="4">The sequence shown here is derived from an EMBL/GenBank/DDBJ whole genome shotgun (WGS) entry which is preliminary data.</text>
</comment>
<dbReference type="PANTHER" id="PTHR30273">
    <property type="entry name" value="PERIPLASMIC SIGNAL SENSOR AND SIGMA FACTOR ACTIVATOR FECR-RELATED"/>
    <property type="match status" value="1"/>
</dbReference>
<keyword evidence="1" id="KW-0812">Transmembrane</keyword>
<dbReference type="Proteomes" id="UP001597118">
    <property type="component" value="Unassembled WGS sequence"/>
</dbReference>
<evidence type="ECO:0000313" key="4">
    <source>
        <dbReference type="EMBL" id="MFD1631802.1"/>
    </source>
</evidence>
<name>A0ABW4IIJ3_9SPHI</name>
<evidence type="ECO:0000259" key="3">
    <source>
        <dbReference type="Pfam" id="PF16344"/>
    </source>
</evidence>
<protein>
    <submittedName>
        <fullName evidence="4">FecR family protein</fullName>
    </submittedName>
</protein>
<organism evidence="4 5">
    <name type="scientific">Pseudopedobacter beijingensis</name>
    <dbReference type="NCBI Taxonomy" id="1207056"/>
    <lineage>
        <taxon>Bacteria</taxon>
        <taxon>Pseudomonadati</taxon>
        <taxon>Bacteroidota</taxon>
        <taxon>Sphingobacteriia</taxon>
        <taxon>Sphingobacteriales</taxon>
        <taxon>Sphingobacteriaceae</taxon>
        <taxon>Pseudopedobacter</taxon>
    </lineage>
</organism>
<keyword evidence="5" id="KW-1185">Reference proteome</keyword>
<feature type="domain" description="Protein FecR C-terminal" evidence="3">
    <location>
        <begin position="347"/>
        <end position="413"/>
    </location>
</feature>
<feature type="transmembrane region" description="Helical" evidence="1">
    <location>
        <begin position="93"/>
        <end position="112"/>
    </location>
</feature>
<dbReference type="InterPro" id="IPR012373">
    <property type="entry name" value="Ferrdict_sens_TM"/>
</dbReference>
<evidence type="ECO:0000256" key="1">
    <source>
        <dbReference type="SAM" id="Phobius"/>
    </source>
</evidence>
<dbReference type="InterPro" id="IPR006860">
    <property type="entry name" value="FecR"/>
</dbReference>
<sequence length="414" mass="46752">MHNVRTEISVLIFRKLQGTITSEELSVLEEWTNVAPENRTLLDELSNEELLVADLKLFDELWKNRDGAKKSKKMEQVVLSRISVPVKSIWKKWLPYAAILVGITVCVGLWMLNHYHLTREKQPISINLKKIPSIDNGAVLTLADGQKISLNTEQEGIIISDNILYQDSSMVLDNDVYSINRKRDLKNNSKKEYLTLTTPKGVSYKVILSDGTQVWLNAGTTLSLPAKFEDEERIVELQGEAYFDVASKINKVTKSKVPFIVKTNGQSLRVIGTQFNVSAYEGDTDITTTLVEGIVAIRPVTTKESGEIDKQEIILKPNQQSKKGLNGAIQVKEVDVTSFIAWKENLFHFKNTPLDEMMKQIARWYDLKVVYTKGIPEETFTGKMSKNLPIQSIVELLNASNISVRLEGKKLIVN</sequence>
<proteinExistence type="predicted"/>
<keyword evidence="1" id="KW-0472">Membrane</keyword>
<gene>
    <name evidence="4" type="ORF">ACFSAH_18150</name>
</gene>
<feature type="domain" description="FecR protein" evidence="2">
    <location>
        <begin position="195"/>
        <end position="295"/>
    </location>
</feature>
<accession>A0ABW4IIJ3</accession>
<dbReference type="Pfam" id="PF16344">
    <property type="entry name" value="FecR_C"/>
    <property type="match status" value="1"/>
</dbReference>
<evidence type="ECO:0000313" key="5">
    <source>
        <dbReference type="Proteomes" id="UP001597118"/>
    </source>
</evidence>
<dbReference type="InterPro" id="IPR032508">
    <property type="entry name" value="FecR_C"/>
</dbReference>
<keyword evidence="1" id="KW-1133">Transmembrane helix</keyword>
<dbReference type="RefSeq" id="WP_379664168.1">
    <property type="nucleotide sequence ID" value="NZ_JBHUDG010000050.1"/>
</dbReference>
<reference evidence="5" key="1">
    <citation type="journal article" date="2019" name="Int. J. Syst. Evol. Microbiol.">
        <title>The Global Catalogue of Microorganisms (GCM) 10K type strain sequencing project: providing services to taxonomists for standard genome sequencing and annotation.</title>
        <authorList>
            <consortium name="The Broad Institute Genomics Platform"/>
            <consortium name="The Broad Institute Genome Sequencing Center for Infectious Disease"/>
            <person name="Wu L."/>
            <person name="Ma J."/>
        </authorList>
    </citation>
    <scope>NUCLEOTIDE SEQUENCE [LARGE SCALE GENOMIC DNA]</scope>
    <source>
        <strain evidence="5">CCUG 53762</strain>
    </source>
</reference>
<evidence type="ECO:0000259" key="2">
    <source>
        <dbReference type="Pfam" id="PF04773"/>
    </source>
</evidence>
<dbReference type="Gene3D" id="3.55.50.30">
    <property type="match status" value="1"/>
</dbReference>